<protein>
    <submittedName>
        <fullName evidence="1">Toxin-antitoxin system, antitoxin component HigB domain-containing protein</fullName>
    </submittedName>
</protein>
<evidence type="ECO:0000313" key="1">
    <source>
        <dbReference type="EMBL" id="QTA86190.1"/>
    </source>
</evidence>
<keyword evidence="2" id="KW-1185">Reference proteome</keyword>
<gene>
    <name evidence="1" type="ORF">dnm_022110</name>
</gene>
<dbReference type="SUPFAM" id="SSF143100">
    <property type="entry name" value="TTHA1013/TTHA0281-like"/>
    <property type="match status" value="1"/>
</dbReference>
<dbReference type="InterPro" id="IPR035069">
    <property type="entry name" value="TTHA1013/TTHA0281-like"/>
</dbReference>
<reference evidence="1" key="1">
    <citation type="journal article" date="2021" name="Microb. Physiol.">
        <title>Proteogenomic Insights into the Physiology of Marine, Sulfate-Reducing, Filamentous Desulfonema limicola and Desulfonema magnum.</title>
        <authorList>
            <person name="Schnaars V."/>
            <person name="Wohlbrand L."/>
            <person name="Scheve S."/>
            <person name="Hinrichs C."/>
            <person name="Reinhardt R."/>
            <person name="Rabus R."/>
        </authorList>
    </citation>
    <scope>NUCLEOTIDE SEQUENCE</scope>
    <source>
        <strain evidence="1">4be13</strain>
    </source>
</reference>
<evidence type="ECO:0000313" key="2">
    <source>
        <dbReference type="Proteomes" id="UP000663722"/>
    </source>
</evidence>
<organism evidence="1 2">
    <name type="scientific">Desulfonema magnum</name>
    <dbReference type="NCBI Taxonomy" id="45655"/>
    <lineage>
        <taxon>Bacteria</taxon>
        <taxon>Pseudomonadati</taxon>
        <taxon>Thermodesulfobacteriota</taxon>
        <taxon>Desulfobacteria</taxon>
        <taxon>Desulfobacterales</taxon>
        <taxon>Desulfococcaceae</taxon>
        <taxon>Desulfonema</taxon>
    </lineage>
</organism>
<proteinExistence type="predicted"/>
<name>A0A975GM20_9BACT</name>
<dbReference type="KEGG" id="dmm:dnm_022110"/>
<accession>A0A975GM20</accession>
<dbReference type="Pfam" id="PF05534">
    <property type="entry name" value="HicB"/>
    <property type="match status" value="1"/>
</dbReference>
<dbReference type="SUPFAM" id="SSF47598">
    <property type="entry name" value="Ribbon-helix-helix"/>
    <property type="match status" value="1"/>
</dbReference>
<dbReference type="Gene3D" id="3.30.160.250">
    <property type="match status" value="1"/>
</dbReference>
<dbReference type="AlphaFoldDB" id="A0A975GM20"/>
<dbReference type="RefSeq" id="WP_207681934.1">
    <property type="nucleotide sequence ID" value="NZ_CP061800.1"/>
</dbReference>
<dbReference type="GO" id="GO:0006355">
    <property type="term" value="P:regulation of DNA-templated transcription"/>
    <property type="evidence" value="ECO:0007669"/>
    <property type="project" value="InterPro"/>
</dbReference>
<sequence>MKKKDHYLKIVEWSDEDQCYVGSIPGWIGKCCHGDNEEEVYHELCQIVEEWIEIYEEDNIPLPPSIIAKKFSGKFQLRIDSDLHKALAIRAMQANESLNNFCGKILKKTISQPDISRTDNCIERD</sequence>
<dbReference type="InterPro" id="IPR008651">
    <property type="entry name" value="Uncharacterised_HicB"/>
</dbReference>
<dbReference type="EMBL" id="CP061800">
    <property type="protein sequence ID" value="QTA86190.1"/>
    <property type="molecule type" value="Genomic_DNA"/>
</dbReference>
<dbReference type="InterPro" id="IPR010985">
    <property type="entry name" value="Ribbon_hlx_hlx"/>
</dbReference>
<dbReference type="Proteomes" id="UP000663722">
    <property type="component" value="Chromosome"/>
</dbReference>